<proteinExistence type="predicted"/>
<accession>A0A2P5EAM8</accession>
<evidence type="ECO:0000313" key="2">
    <source>
        <dbReference type="Proteomes" id="UP000237000"/>
    </source>
</evidence>
<dbReference type="Proteomes" id="UP000237000">
    <property type="component" value="Unassembled WGS sequence"/>
</dbReference>
<gene>
    <name evidence="1" type="ORF">TorRG33x02_216180</name>
</gene>
<comment type="caution">
    <text evidence="1">The sequence shown here is derived from an EMBL/GenBank/DDBJ whole genome shotgun (WGS) entry which is preliminary data.</text>
</comment>
<sequence>IITWQMTELTYGLHHLNDCGLQLKVDSVDSQPPNAKTKTFKDRDCEVPQRSSVVLVSYSFLRVDCLVPLSSERRRKHCA</sequence>
<protein>
    <submittedName>
        <fullName evidence="1">Uncharacterized protein</fullName>
    </submittedName>
</protein>
<keyword evidence="2" id="KW-1185">Reference proteome</keyword>
<dbReference type="EMBL" id="JXTC01000191">
    <property type="protein sequence ID" value="PON82609.1"/>
    <property type="molecule type" value="Genomic_DNA"/>
</dbReference>
<name>A0A2P5EAM8_TREOI</name>
<organism evidence="1 2">
    <name type="scientific">Trema orientale</name>
    <name type="common">Charcoal tree</name>
    <name type="synonym">Celtis orientalis</name>
    <dbReference type="NCBI Taxonomy" id="63057"/>
    <lineage>
        <taxon>Eukaryota</taxon>
        <taxon>Viridiplantae</taxon>
        <taxon>Streptophyta</taxon>
        <taxon>Embryophyta</taxon>
        <taxon>Tracheophyta</taxon>
        <taxon>Spermatophyta</taxon>
        <taxon>Magnoliopsida</taxon>
        <taxon>eudicotyledons</taxon>
        <taxon>Gunneridae</taxon>
        <taxon>Pentapetalae</taxon>
        <taxon>rosids</taxon>
        <taxon>fabids</taxon>
        <taxon>Rosales</taxon>
        <taxon>Cannabaceae</taxon>
        <taxon>Trema</taxon>
    </lineage>
</organism>
<dbReference type="OrthoDB" id="10487335at2759"/>
<evidence type="ECO:0000313" key="1">
    <source>
        <dbReference type="EMBL" id="PON82609.1"/>
    </source>
</evidence>
<dbReference type="AlphaFoldDB" id="A0A2P5EAM8"/>
<dbReference type="InParanoid" id="A0A2P5EAM8"/>
<feature type="non-terminal residue" evidence="1">
    <location>
        <position position="1"/>
    </location>
</feature>
<reference evidence="2" key="1">
    <citation type="submission" date="2016-06" db="EMBL/GenBank/DDBJ databases">
        <title>Parallel loss of symbiosis genes in relatives of nitrogen-fixing non-legume Parasponia.</title>
        <authorList>
            <person name="Van Velzen R."/>
            <person name="Holmer R."/>
            <person name="Bu F."/>
            <person name="Rutten L."/>
            <person name="Van Zeijl A."/>
            <person name="Liu W."/>
            <person name="Santuari L."/>
            <person name="Cao Q."/>
            <person name="Sharma T."/>
            <person name="Shen D."/>
            <person name="Roswanjaya Y."/>
            <person name="Wardhani T."/>
            <person name="Kalhor M.S."/>
            <person name="Jansen J."/>
            <person name="Van den Hoogen J."/>
            <person name="Gungor B."/>
            <person name="Hartog M."/>
            <person name="Hontelez J."/>
            <person name="Verver J."/>
            <person name="Yang W.-C."/>
            <person name="Schijlen E."/>
            <person name="Repin R."/>
            <person name="Schilthuizen M."/>
            <person name="Schranz E."/>
            <person name="Heidstra R."/>
            <person name="Miyata K."/>
            <person name="Fedorova E."/>
            <person name="Kohlen W."/>
            <person name="Bisseling T."/>
            <person name="Smit S."/>
            <person name="Geurts R."/>
        </authorList>
    </citation>
    <scope>NUCLEOTIDE SEQUENCE [LARGE SCALE GENOMIC DNA]</scope>
    <source>
        <strain evidence="2">cv. RG33-2</strain>
    </source>
</reference>